<dbReference type="Proteomes" id="UP000183174">
    <property type="component" value="Unassembled WGS sequence"/>
</dbReference>
<reference evidence="2 3" key="1">
    <citation type="submission" date="2016-08" db="EMBL/GenBank/DDBJ databases">
        <authorList>
            <person name="Seilhamer J.J."/>
        </authorList>
    </citation>
    <scope>NUCLEOTIDE SEQUENCE [LARGE SCALE GENOMIC DNA]</scope>
    <source>
        <strain evidence="2 3">CCBAU 10071</strain>
    </source>
</reference>
<feature type="region of interest" description="Disordered" evidence="1">
    <location>
        <begin position="162"/>
        <end position="190"/>
    </location>
</feature>
<dbReference type="AlphaFoldDB" id="A0A1C3VSX9"/>
<dbReference type="Gene3D" id="1.25.40.10">
    <property type="entry name" value="Tetratricopeptide repeat domain"/>
    <property type="match status" value="1"/>
</dbReference>
<dbReference type="SUPFAM" id="SSF81901">
    <property type="entry name" value="HCP-like"/>
    <property type="match status" value="1"/>
</dbReference>
<evidence type="ECO:0008006" key="4">
    <source>
        <dbReference type="Google" id="ProtNLM"/>
    </source>
</evidence>
<dbReference type="EMBL" id="FMAE01000004">
    <property type="protein sequence ID" value="SCB30872.1"/>
    <property type="molecule type" value="Genomic_DNA"/>
</dbReference>
<sequence>MHPEWRLEVAELLVARRYSEALTLVRQAIEEGNMSARVILAKMGENAGLVRDEVDRLIDEVETTMAPADVETHLELSSAYDRRLGNLPYLEKDRRCFDHLLKAVELGAGPVYTTALAIKYGMGTLSVEANQDEAVRWLKHAIQQGSVEAADQLQRLYRHIEQTRRKRETSGSNASAHSVTLVQRTESDRS</sequence>
<evidence type="ECO:0000256" key="1">
    <source>
        <dbReference type="SAM" id="MobiDB-lite"/>
    </source>
</evidence>
<dbReference type="InterPro" id="IPR011990">
    <property type="entry name" value="TPR-like_helical_dom_sf"/>
</dbReference>
<proteinExistence type="predicted"/>
<evidence type="ECO:0000313" key="3">
    <source>
        <dbReference type="Proteomes" id="UP000183174"/>
    </source>
</evidence>
<organism evidence="2 3">
    <name type="scientific">Bradyrhizobium yuanmingense</name>
    <dbReference type="NCBI Taxonomy" id="108015"/>
    <lineage>
        <taxon>Bacteria</taxon>
        <taxon>Pseudomonadati</taxon>
        <taxon>Pseudomonadota</taxon>
        <taxon>Alphaproteobacteria</taxon>
        <taxon>Hyphomicrobiales</taxon>
        <taxon>Nitrobacteraceae</taxon>
        <taxon>Bradyrhizobium</taxon>
    </lineage>
</organism>
<evidence type="ECO:0000313" key="2">
    <source>
        <dbReference type="EMBL" id="SCB30872.1"/>
    </source>
</evidence>
<accession>A0A1C3VSX9</accession>
<gene>
    <name evidence="2" type="ORF">GA0061099_1004529</name>
</gene>
<dbReference type="RefSeq" id="WP_036022756.1">
    <property type="nucleotide sequence ID" value="NZ_FMAE01000004.1"/>
</dbReference>
<name>A0A1C3VSX9_9BRAD</name>
<protein>
    <recommendedName>
        <fullName evidence="4">Sel1 repeat family protein</fullName>
    </recommendedName>
</protein>
<feature type="compositionally biased region" description="Polar residues" evidence="1">
    <location>
        <begin position="170"/>
        <end position="184"/>
    </location>
</feature>